<dbReference type="InterPro" id="IPR010998">
    <property type="entry name" value="Integrase_recombinase_N"/>
</dbReference>
<accession>R1GVE3</accession>
<keyword evidence="7" id="KW-1185">Reference proteome</keyword>
<evidence type="ECO:0000313" key="7">
    <source>
        <dbReference type="Proteomes" id="UP000013526"/>
    </source>
</evidence>
<dbReference type="InterPro" id="IPR038488">
    <property type="entry name" value="Integrase_DNA-bd_sf"/>
</dbReference>
<dbReference type="RefSeq" id="WP_005898590.1">
    <property type="nucleotide sequence ID" value="NZ_AQGQ01000040.1"/>
</dbReference>
<dbReference type="Gene3D" id="3.30.160.390">
    <property type="entry name" value="Integrase, DNA-binding domain"/>
    <property type="match status" value="1"/>
</dbReference>
<feature type="domain" description="Tyr recombinase" evidence="5">
    <location>
        <begin position="239"/>
        <end position="421"/>
    </location>
</feature>
<dbReference type="InterPro" id="IPR011010">
    <property type="entry name" value="DNA_brk_join_enz"/>
</dbReference>
<comment type="caution">
    <text evidence="6">The sequence shown here is derived from an EMBL/GenBank/DDBJ whole genome shotgun (WGS) entry which is preliminary data.</text>
</comment>
<dbReference type="InterPro" id="IPR050808">
    <property type="entry name" value="Phage_Integrase"/>
</dbReference>
<organism evidence="6 7">
    <name type="scientific">Aeromonas molluscorum 848</name>
    <dbReference type="NCBI Taxonomy" id="1268236"/>
    <lineage>
        <taxon>Bacteria</taxon>
        <taxon>Pseudomonadati</taxon>
        <taxon>Pseudomonadota</taxon>
        <taxon>Gammaproteobacteria</taxon>
        <taxon>Aeromonadales</taxon>
        <taxon>Aeromonadaceae</taxon>
        <taxon>Aeromonas</taxon>
    </lineage>
</organism>
<keyword evidence="3" id="KW-0238">DNA-binding</keyword>
<dbReference type="Gene3D" id="1.10.150.130">
    <property type="match status" value="1"/>
</dbReference>
<dbReference type="Gene3D" id="1.10.443.10">
    <property type="entry name" value="Intergrase catalytic core"/>
    <property type="match status" value="1"/>
</dbReference>
<dbReference type="GO" id="GO:0003677">
    <property type="term" value="F:DNA binding"/>
    <property type="evidence" value="ECO:0007669"/>
    <property type="project" value="UniProtKB-KW"/>
</dbReference>
<dbReference type="Pfam" id="PF13356">
    <property type="entry name" value="Arm-DNA-bind_3"/>
    <property type="match status" value="1"/>
</dbReference>
<dbReference type="InterPro" id="IPR002104">
    <property type="entry name" value="Integrase_catalytic"/>
</dbReference>
<dbReference type="Pfam" id="PF00589">
    <property type="entry name" value="Phage_integrase"/>
    <property type="match status" value="1"/>
</dbReference>
<dbReference type="SUPFAM" id="SSF56349">
    <property type="entry name" value="DNA breaking-rejoining enzymes"/>
    <property type="match status" value="1"/>
</dbReference>
<dbReference type="InterPro" id="IPR025166">
    <property type="entry name" value="Integrase_DNA_bind_dom"/>
</dbReference>
<dbReference type="PANTHER" id="PTHR30629">
    <property type="entry name" value="PROPHAGE INTEGRASE"/>
    <property type="match status" value="1"/>
</dbReference>
<dbReference type="OrthoDB" id="9795573at2"/>
<dbReference type="Proteomes" id="UP000013526">
    <property type="component" value="Unassembled WGS sequence"/>
</dbReference>
<dbReference type="GO" id="GO:0015074">
    <property type="term" value="P:DNA integration"/>
    <property type="evidence" value="ECO:0007669"/>
    <property type="project" value="UniProtKB-KW"/>
</dbReference>
<sequence length="452" mass="51226">MPADKGNKPLSYRAIEVMKPSDSDKADNGVNRGLRVTCGKTGKKTFFYRYTSPVTEKLIQMSLGVFPTMSLDQARIKLQELKLIRQQGRCPATEERVATHELKQKVKNEKIAETFTIQAMIELYLQNYIEDQVLPSGTVKNGARKKKGQNETRRTLYGDAVPKIGSKLACDVNRQDIIDLVMSIVNRGANVQAGNVLREVLAAYDYSMGLGKFDDQFINPALQAKVSLARTKVKLTSKKGSRFFSNDELKIFLTWLPSSKFTDVQKNILRMTLWTGCRTGEICEAAWRDIDLNEGVFYIRESKTGVAREVQLPRQCIDFLKTNKVGNELYLFPSQRTGRPIKQKQLTESTWVMREADLMLDIPRWTPHDLRRTVRTGLSRLQCPTEVAEAILGHTKKGLVGTYDLHQYTEQSREWLQRWADHLDVLLCAEKQLGESHQGASAGYTHTTVTSA</sequence>
<keyword evidence="2" id="KW-0229">DNA integration</keyword>
<evidence type="ECO:0000256" key="1">
    <source>
        <dbReference type="ARBA" id="ARBA00008857"/>
    </source>
</evidence>
<dbReference type="CDD" id="cd00801">
    <property type="entry name" value="INT_P4_C"/>
    <property type="match status" value="1"/>
</dbReference>
<dbReference type="PANTHER" id="PTHR30629:SF2">
    <property type="entry name" value="PROPHAGE INTEGRASE INTS-RELATED"/>
    <property type="match status" value="1"/>
</dbReference>
<dbReference type="PATRIC" id="fig|1268236.3.peg.1645"/>
<comment type="similarity">
    <text evidence="1">Belongs to the 'phage' integrase family.</text>
</comment>
<gene>
    <name evidence="6" type="ORF">G113_08300</name>
</gene>
<proteinExistence type="inferred from homology"/>
<evidence type="ECO:0000313" key="6">
    <source>
        <dbReference type="EMBL" id="EOD55555.1"/>
    </source>
</evidence>
<dbReference type="InterPro" id="IPR013762">
    <property type="entry name" value="Integrase-like_cat_sf"/>
</dbReference>
<dbReference type="AlphaFoldDB" id="R1GVE3"/>
<evidence type="ECO:0000256" key="4">
    <source>
        <dbReference type="ARBA" id="ARBA00023172"/>
    </source>
</evidence>
<evidence type="ECO:0000256" key="3">
    <source>
        <dbReference type="ARBA" id="ARBA00023125"/>
    </source>
</evidence>
<evidence type="ECO:0000256" key="2">
    <source>
        <dbReference type="ARBA" id="ARBA00022908"/>
    </source>
</evidence>
<dbReference type="EMBL" id="AQGQ01000040">
    <property type="protein sequence ID" value="EOD55555.1"/>
    <property type="molecule type" value="Genomic_DNA"/>
</dbReference>
<reference evidence="6 7" key="1">
    <citation type="journal article" date="2013" name="Genome Announc.">
        <title>Draft Genome Sequence of Aeromonas molluscorum Strain 848TT, Isolated from Bivalve Molluscs.</title>
        <authorList>
            <person name="Spataro N."/>
            <person name="Farfan M."/>
            <person name="Albarral V."/>
            <person name="Sanglas A."/>
            <person name="Loren J.G."/>
            <person name="Fuste M.C."/>
            <person name="Bosch E."/>
        </authorList>
    </citation>
    <scope>NUCLEOTIDE SEQUENCE [LARGE SCALE GENOMIC DNA]</scope>
    <source>
        <strain evidence="6 7">848</strain>
    </source>
</reference>
<name>R1GVE3_9GAMM</name>
<protein>
    <submittedName>
        <fullName evidence="6">Prophage integrase</fullName>
    </submittedName>
</protein>
<keyword evidence="4" id="KW-0233">DNA recombination</keyword>
<evidence type="ECO:0000259" key="5">
    <source>
        <dbReference type="PROSITE" id="PS51898"/>
    </source>
</evidence>
<dbReference type="PROSITE" id="PS51898">
    <property type="entry name" value="TYR_RECOMBINASE"/>
    <property type="match status" value="1"/>
</dbReference>
<dbReference type="GO" id="GO:0006310">
    <property type="term" value="P:DNA recombination"/>
    <property type="evidence" value="ECO:0007669"/>
    <property type="project" value="UniProtKB-KW"/>
</dbReference>